<evidence type="ECO:0000256" key="1">
    <source>
        <dbReference type="SAM" id="MobiDB-lite"/>
    </source>
</evidence>
<feature type="region of interest" description="Disordered" evidence="1">
    <location>
        <begin position="1"/>
        <end position="47"/>
    </location>
</feature>
<organism evidence="2 3">
    <name type="scientific">Phialemonium thermophilum</name>
    <dbReference type="NCBI Taxonomy" id="223376"/>
    <lineage>
        <taxon>Eukaryota</taxon>
        <taxon>Fungi</taxon>
        <taxon>Dikarya</taxon>
        <taxon>Ascomycota</taxon>
        <taxon>Pezizomycotina</taxon>
        <taxon>Sordariomycetes</taxon>
        <taxon>Sordariomycetidae</taxon>
        <taxon>Cephalothecales</taxon>
        <taxon>Cephalothecaceae</taxon>
        <taxon>Phialemonium</taxon>
    </lineage>
</organism>
<evidence type="ECO:0000313" key="2">
    <source>
        <dbReference type="EMBL" id="KAL1873055.1"/>
    </source>
</evidence>
<evidence type="ECO:0000313" key="3">
    <source>
        <dbReference type="Proteomes" id="UP001586593"/>
    </source>
</evidence>
<keyword evidence="3" id="KW-1185">Reference proteome</keyword>
<sequence length="118" mass="13316">MLPKDPFHEIHEPRDRELTSYSSKLTGNDRDELNKGQIEKKQGIGPLPVYDASRLSFIFASRLTRRLGNAKKKRLGEGGAGGDASPEEKERKIKVSVQQNNDNQKGKQTCRRKGVRKV</sequence>
<comment type="caution">
    <text evidence="2">The sequence shown here is derived from an EMBL/GenBank/DDBJ whole genome shotgun (WGS) entry which is preliminary data.</text>
</comment>
<proteinExistence type="predicted"/>
<reference evidence="2 3" key="1">
    <citation type="journal article" date="2024" name="Commun. Biol.">
        <title>Comparative genomic analysis of thermophilic fungi reveals convergent evolutionary adaptations and gene losses.</title>
        <authorList>
            <person name="Steindorff A.S."/>
            <person name="Aguilar-Pontes M.V."/>
            <person name="Robinson A.J."/>
            <person name="Andreopoulos B."/>
            <person name="LaButti K."/>
            <person name="Kuo A."/>
            <person name="Mondo S."/>
            <person name="Riley R."/>
            <person name="Otillar R."/>
            <person name="Haridas S."/>
            <person name="Lipzen A."/>
            <person name="Grimwood J."/>
            <person name="Schmutz J."/>
            <person name="Clum A."/>
            <person name="Reid I.D."/>
            <person name="Moisan M.C."/>
            <person name="Butler G."/>
            <person name="Nguyen T.T.M."/>
            <person name="Dewar K."/>
            <person name="Conant G."/>
            <person name="Drula E."/>
            <person name="Henrissat B."/>
            <person name="Hansel C."/>
            <person name="Singer S."/>
            <person name="Hutchinson M.I."/>
            <person name="de Vries R.P."/>
            <person name="Natvig D.O."/>
            <person name="Powell A.J."/>
            <person name="Tsang A."/>
            <person name="Grigoriev I.V."/>
        </authorList>
    </citation>
    <scope>NUCLEOTIDE SEQUENCE [LARGE SCALE GENOMIC DNA]</scope>
    <source>
        <strain evidence="2 3">ATCC 24622</strain>
    </source>
</reference>
<accession>A0ABR3XAT9</accession>
<feature type="compositionally biased region" description="Basic residues" evidence="1">
    <location>
        <begin position="108"/>
        <end position="118"/>
    </location>
</feature>
<feature type="region of interest" description="Disordered" evidence="1">
    <location>
        <begin position="68"/>
        <end position="118"/>
    </location>
</feature>
<protein>
    <submittedName>
        <fullName evidence="2">Uncharacterized protein</fullName>
    </submittedName>
</protein>
<gene>
    <name evidence="2" type="ORF">VTK73DRAFT_1192</name>
</gene>
<dbReference type="EMBL" id="JAZHXJ010000129">
    <property type="protein sequence ID" value="KAL1873055.1"/>
    <property type="molecule type" value="Genomic_DNA"/>
</dbReference>
<name>A0ABR3XAT9_9PEZI</name>
<feature type="compositionally biased region" description="Basic and acidic residues" evidence="1">
    <location>
        <begin position="1"/>
        <end position="18"/>
    </location>
</feature>
<feature type="compositionally biased region" description="Basic and acidic residues" evidence="1">
    <location>
        <begin position="27"/>
        <end position="42"/>
    </location>
</feature>
<feature type="compositionally biased region" description="Polar residues" evidence="1">
    <location>
        <begin position="96"/>
        <end position="107"/>
    </location>
</feature>
<dbReference type="Proteomes" id="UP001586593">
    <property type="component" value="Unassembled WGS sequence"/>
</dbReference>